<keyword evidence="3 6" id="KW-0812">Transmembrane</keyword>
<dbReference type="Pfam" id="PF02656">
    <property type="entry name" value="DUF202"/>
    <property type="match status" value="1"/>
</dbReference>
<evidence type="ECO:0000256" key="4">
    <source>
        <dbReference type="ARBA" id="ARBA00022989"/>
    </source>
</evidence>
<evidence type="ECO:0000256" key="1">
    <source>
        <dbReference type="ARBA" id="ARBA00004651"/>
    </source>
</evidence>
<feature type="transmembrane region" description="Helical" evidence="6">
    <location>
        <begin position="67"/>
        <end position="87"/>
    </location>
</feature>
<keyword evidence="5 6" id="KW-0472">Membrane</keyword>
<comment type="subcellular location">
    <subcellularLocation>
        <location evidence="1">Cell membrane</location>
        <topology evidence="1">Multi-pass membrane protein</topology>
    </subcellularLocation>
</comment>
<dbReference type="InParanoid" id="A0A1C7N8C7"/>
<evidence type="ECO:0000259" key="7">
    <source>
        <dbReference type="Pfam" id="PF02656"/>
    </source>
</evidence>
<dbReference type="GO" id="GO:0005886">
    <property type="term" value="C:plasma membrane"/>
    <property type="evidence" value="ECO:0007669"/>
    <property type="project" value="UniProtKB-SubCell"/>
</dbReference>
<evidence type="ECO:0000256" key="5">
    <source>
        <dbReference type="ARBA" id="ARBA00023136"/>
    </source>
</evidence>
<sequence length="174" mass="19700">MSRHAEAGPSSWRPIENTVQPKVEYAAEVRRFKTNRLEDCLDYAILVSNNASMARDHLANERNWLTWFRLSCTLIILGFTVLLQFRLPEEDEKEEIHIMKPVDFTSKPIGFIFVTIGIACFLVGVGKYFKNQRLLVKQATYIEAGWGSFVTAGLLFSVVCSVMIIASINAAKHT</sequence>
<evidence type="ECO:0000313" key="8">
    <source>
        <dbReference type="EMBL" id="OBZ85380.1"/>
    </source>
</evidence>
<accession>A0A1C7N8C7</accession>
<protein>
    <recommendedName>
        <fullName evidence="7">DUF202 domain-containing protein</fullName>
    </recommendedName>
</protein>
<feature type="domain" description="DUF202" evidence="7">
    <location>
        <begin position="55"/>
        <end position="133"/>
    </location>
</feature>
<proteinExistence type="predicted"/>
<dbReference type="InterPro" id="IPR052053">
    <property type="entry name" value="IM_YidH-like"/>
</dbReference>
<keyword evidence="2" id="KW-1003">Cell membrane</keyword>
<dbReference type="OrthoDB" id="199599at2759"/>
<dbReference type="InterPro" id="IPR003807">
    <property type="entry name" value="DUF202"/>
</dbReference>
<keyword evidence="4 6" id="KW-1133">Transmembrane helix</keyword>
<organism evidence="8 9">
    <name type="scientific">Choanephora cucurbitarum</name>
    <dbReference type="NCBI Taxonomy" id="101091"/>
    <lineage>
        <taxon>Eukaryota</taxon>
        <taxon>Fungi</taxon>
        <taxon>Fungi incertae sedis</taxon>
        <taxon>Mucoromycota</taxon>
        <taxon>Mucoromycotina</taxon>
        <taxon>Mucoromycetes</taxon>
        <taxon>Mucorales</taxon>
        <taxon>Mucorineae</taxon>
        <taxon>Choanephoraceae</taxon>
        <taxon>Choanephoroideae</taxon>
        <taxon>Choanephora</taxon>
    </lineage>
</organism>
<gene>
    <name evidence="8" type="ORF">A0J61_06577</name>
</gene>
<evidence type="ECO:0000313" key="9">
    <source>
        <dbReference type="Proteomes" id="UP000093000"/>
    </source>
</evidence>
<evidence type="ECO:0000256" key="3">
    <source>
        <dbReference type="ARBA" id="ARBA00022692"/>
    </source>
</evidence>
<dbReference type="PANTHER" id="PTHR34187">
    <property type="entry name" value="FGR18P"/>
    <property type="match status" value="1"/>
</dbReference>
<dbReference type="Proteomes" id="UP000093000">
    <property type="component" value="Unassembled WGS sequence"/>
</dbReference>
<keyword evidence="9" id="KW-1185">Reference proteome</keyword>
<dbReference type="PANTHER" id="PTHR34187:SF2">
    <property type="entry name" value="DUF202 DOMAIN-CONTAINING PROTEIN"/>
    <property type="match status" value="1"/>
</dbReference>
<feature type="transmembrane region" description="Helical" evidence="6">
    <location>
        <begin position="149"/>
        <end position="171"/>
    </location>
</feature>
<name>A0A1C7N8C7_9FUNG</name>
<comment type="caution">
    <text evidence="8">The sequence shown here is derived from an EMBL/GenBank/DDBJ whole genome shotgun (WGS) entry which is preliminary data.</text>
</comment>
<dbReference type="EMBL" id="LUGH01000403">
    <property type="protein sequence ID" value="OBZ85380.1"/>
    <property type="molecule type" value="Genomic_DNA"/>
</dbReference>
<evidence type="ECO:0000256" key="2">
    <source>
        <dbReference type="ARBA" id="ARBA00022475"/>
    </source>
</evidence>
<feature type="transmembrane region" description="Helical" evidence="6">
    <location>
        <begin position="108"/>
        <end position="129"/>
    </location>
</feature>
<dbReference type="AlphaFoldDB" id="A0A1C7N8C7"/>
<reference evidence="8 9" key="1">
    <citation type="submission" date="2016-03" db="EMBL/GenBank/DDBJ databases">
        <title>Choanephora cucurbitarum.</title>
        <authorList>
            <person name="Min B."/>
            <person name="Park H."/>
            <person name="Park J.-H."/>
            <person name="Shin H.-D."/>
            <person name="Choi I.-G."/>
        </authorList>
    </citation>
    <scope>NUCLEOTIDE SEQUENCE [LARGE SCALE GENOMIC DNA]</scope>
    <source>
        <strain evidence="8 9">KUS-F28377</strain>
    </source>
</reference>
<evidence type="ECO:0000256" key="6">
    <source>
        <dbReference type="SAM" id="Phobius"/>
    </source>
</evidence>